<evidence type="ECO:0000256" key="7">
    <source>
        <dbReference type="ARBA" id="ARBA00023027"/>
    </source>
</evidence>
<evidence type="ECO:0000256" key="4">
    <source>
        <dbReference type="ARBA" id="ARBA00022643"/>
    </source>
</evidence>
<evidence type="ECO:0000256" key="3">
    <source>
        <dbReference type="ARBA" id="ARBA00022630"/>
    </source>
</evidence>
<gene>
    <name evidence="9" type="ORF">JCM19296_1779</name>
</gene>
<keyword evidence="5" id="KW-0521">NADP</keyword>
<protein>
    <submittedName>
        <fullName evidence="9">Nitroreductase</fullName>
    </submittedName>
</protein>
<dbReference type="EMBL" id="BBLG01000003">
    <property type="protein sequence ID" value="GAK76182.1"/>
    <property type="molecule type" value="Genomic_DNA"/>
</dbReference>
<feature type="domain" description="Nitroreductase" evidence="8">
    <location>
        <begin position="6"/>
        <end position="163"/>
    </location>
</feature>
<keyword evidence="7" id="KW-0520">NAD</keyword>
<evidence type="ECO:0000313" key="9">
    <source>
        <dbReference type="EMBL" id="GAK76182.1"/>
    </source>
</evidence>
<keyword evidence="4" id="KW-0288">FMN</keyword>
<organism evidence="9 10">
    <name type="scientific">Nonlabens ulvanivorans</name>
    <name type="common">Persicivirga ulvanivorans</name>
    <dbReference type="NCBI Taxonomy" id="906888"/>
    <lineage>
        <taxon>Bacteria</taxon>
        <taxon>Pseudomonadati</taxon>
        <taxon>Bacteroidota</taxon>
        <taxon>Flavobacteriia</taxon>
        <taxon>Flavobacteriales</taxon>
        <taxon>Flavobacteriaceae</taxon>
        <taxon>Nonlabens</taxon>
    </lineage>
</organism>
<dbReference type="PANTHER" id="PTHR43821">
    <property type="entry name" value="NAD(P)H NITROREDUCTASE YDJA-RELATED"/>
    <property type="match status" value="1"/>
</dbReference>
<dbReference type="SUPFAM" id="SSF55469">
    <property type="entry name" value="FMN-dependent nitroreductase-like"/>
    <property type="match status" value="1"/>
</dbReference>
<dbReference type="Proteomes" id="UP000028980">
    <property type="component" value="Unassembled WGS sequence"/>
</dbReference>
<reference evidence="9 10" key="1">
    <citation type="journal article" date="2014" name="Genome Announc.">
        <title>Draft Genome Sequences of Marine Flavobacterium Nonlabens Strains NR17, NR24, NR27, NR32, NR33, and Ara13.</title>
        <authorList>
            <person name="Nakanishi M."/>
            <person name="Meirelles P."/>
            <person name="Suzuki R."/>
            <person name="Takatani N."/>
            <person name="Mino S."/>
            <person name="Suda W."/>
            <person name="Oshima K."/>
            <person name="Hattori M."/>
            <person name="Ohkuma M."/>
            <person name="Hosokawa M."/>
            <person name="Miyashita K."/>
            <person name="Thompson F.L."/>
            <person name="Niwa A."/>
            <person name="Sawabe T."/>
            <person name="Sawabe T."/>
        </authorList>
    </citation>
    <scope>NUCLEOTIDE SEQUENCE [LARGE SCALE GENOMIC DNA]</scope>
    <source>
        <strain evidence="10">JCM19296</strain>
    </source>
</reference>
<comment type="caution">
    <text evidence="9">The sequence shown here is derived from an EMBL/GenBank/DDBJ whole genome shotgun (WGS) entry which is preliminary data.</text>
</comment>
<evidence type="ECO:0000256" key="1">
    <source>
        <dbReference type="ARBA" id="ARBA00001917"/>
    </source>
</evidence>
<accession>A0A081DB86</accession>
<dbReference type="InterPro" id="IPR000415">
    <property type="entry name" value="Nitroreductase-like"/>
</dbReference>
<dbReference type="PANTHER" id="PTHR43821:SF1">
    <property type="entry name" value="NAD(P)H NITROREDUCTASE YDJA-RELATED"/>
    <property type="match status" value="1"/>
</dbReference>
<dbReference type="AlphaFoldDB" id="A0A081DB86"/>
<proteinExistence type="inferred from homology"/>
<dbReference type="Pfam" id="PF00881">
    <property type="entry name" value="Nitroreductase"/>
    <property type="match status" value="1"/>
</dbReference>
<evidence type="ECO:0000256" key="6">
    <source>
        <dbReference type="ARBA" id="ARBA00023002"/>
    </source>
</evidence>
<dbReference type="InterPro" id="IPR029479">
    <property type="entry name" value="Nitroreductase"/>
</dbReference>
<comment type="similarity">
    <text evidence="2">Belongs to the nitroreductase family.</text>
</comment>
<comment type="cofactor">
    <cofactor evidence="1">
        <name>FMN</name>
        <dbReference type="ChEBI" id="CHEBI:58210"/>
    </cofactor>
</comment>
<dbReference type="Gene3D" id="3.40.109.10">
    <property type="entry name" value="NADH Oxidase"/>
    <property type="match status" value="1"/>
</dbReference>
<dbReference type="InterPro" id="IPR026021">
    <property type="entry name" value="YdjA-like"/>
</dbReference>
<name>A0A081DB86_NONUL</name>
<dbReference type="CDD" id="cd02135">
    <property type="entry name" value="YdjA-like"/>
    <property type="match status" value="1"/>
</dbReference>
<dbReference type="InterPro" id="IPR052530">
    <property type="entry name" value="NAD(P)H_nitroreductase"/>
</dbReference>
<keyword evidence="6" id="KW-0560">Oxidoreductase</keyword>
<evidence type="ECO:0000256" key="2">
    <source>
        <dbReference type="ARBA" id="ARBA00007118"/>
    </source>
</evidence>
<keyword evidence="3" id="KW-0285">Flavoprotein</keyword>
<evidence type="ECO:0000313" key="10">
    <source>
        <dbReference type="Proteomes" id="UP000028980"/>
    </source>
</evidence>
<sequence>MIDQIIKTRRSVFPAQYTGEIIPREDILKILDSARWAPNHRKTEPWRYQILTGKALERLGNFMATSYTQTEGYKKFKLKKLQENPTKASAVILIFMHRDINESVPEWEEIAAVSMSVQNMWLTSHNMKYGAYWSSPKPFADIKNLEGIHVADNEQFLGFFYLGTYPYEEQELPERKSIKEMASFINE</sequence>
<dbReference type="GO" id="GO:0016491">
    <property type="term" value="F:oxidoreductase activity"/>
    <property type="evidence" value="ECO:0007669"/>
    <property type="project" value="UniProtKB-KW"/>
</dbReference>
<evidence type="ECO:0000259" key="8">
    <source>
        <dbReference type="Pfam" id="PF00881"/>
    </source>
</evidence>
<evidence type="ECO:0000256" key="5">
    <source>
        <dbReference type="ARBA" id="ARBA00022857"/>
    </source>
</evidence>